<proteinExistence type="predicted"/>
<protein>
    <submittedName>
        <fullName evidence="2">Uncharacterized protein</fullName>
    </submittedName>
</protein>
<accession>A0A0A9BEK9</accession>
<reference evidence="2" key="1">
    <citation type="submission" date="2014-09" db="EMBL/GenBank/DDBJ databases">
        <authorList>
            <person name="Magalhaes I.L.F."/>
            <person name="Oliveira U."/>
            <person name="Santos F.R."/>
            <person name="Vidigal T.H.D.A."/>
            <person name="Brescovit A.D."/>
            <person name="Santos A.J."/>
        </authorList>
    </citation>
    <scope>NUCLEOTIDE SEQUENCE</scope>
    <source>
        <tissue evidence="2">Shoot tissue taken approximately 20 cm above the soil surface</tissue>
    </source>
</reference>
<evidence type="ECO:0000313" key="2">
    <source>
        <dbReference type="EMBL" id="JAD61781.1"/>
    </source>
</evidence>
<dbReference type="EMBL" id="GBRH01236114">
    <property type="protein sequence ID" value="JAD61781.1"/>
    <property type="molecule type" value="Transcribed_RNA"/>
</dbReference>
<evidence type="ECO:0000256" key="1">
    <source>
        <dbReference type="SAM" id="MobiDB-lite"/>
    </source>
</evidence>
<sequence>MKACWVLEDFLLTDLQGQDQLQEFVLLLSSGRRCSGLKSSSLSIRDFAGDETMWKPPRSHGGEEKHQRCEVPSLWK</sequence>
<name>A0A0A9BEK9_ARUDO</name>
<feature type="compositionally biased region" description="Basic and acidic residues" evidence="1">
    <location>
        <begin position="60"/>
        <end position="69"/>
    </location>
</feature>
<reference evidence="2" key="2">
    <citation type="journal article" date="2015" name="Data Brief">
        <title>Shoot transcriptome of the giant reed, Arundo donax.</title>
        <authorList>
            <person name="Barrero R.A."/>
            <person name="Guerrero F.D."/>
            <person name="Moolhuijzen P."/>
            <person name="Goolsby J.A."/>
            <person name="Tidwell J."/>
            <person name="Bellgard S.E."/>
            <person name="Bellgard M.I."/>
        </authorList>
    </citation>
    <scope>NUCLEOTIDE SEQUENCE</scope>
    <source>
        <tissue evidence="2">Shoot tissue taken approximately 20 cm above the soil surface</tissue>
    </source>
</reference>
<dbReference type="AlphaFoldDB" id="A0A0A9BEK9"/>
<organism evidence="2">
    <name type="scientific">Arundo donax</name>
    <name type="common">Giant reed</name>
    <name type="synonym">Donax arundinaceus</name>
    <dbReference type="NCBI Taxonomy" id="35708"/>
    <lineage>
        <taxon>Eukaryota</taxon>
        <taxon>Viridiplantae</taxon>
        <taxon>Streptophyta</taxon>
        <taxon>Embryophyta</taxon>
        <taxon>Tracheophyta</taxon>
        <taxon>Spermatophyta</taxon>
        <taxon>Magnoliopsida</taxon>
        <taxon>Liliopsida</taxon>
        <taxon>Poales</taxon>
        <taxon>Poaceae</taxon>
        <taxon>PACMAD clade</taxon>
        <taxon>Arundinoideae</taxon>
        <taxon>Arundineae</taxon>
        <taxon>Arundo</taxon>
    </lineage>
</organism>
<feature type="region of interest" description="Disordered" evidence="1">
    <location>
        <begin position="53"/>
        <end position="76"/>
    </location>
</feature>